<dbReference type="BioCyc" id="RPAL316057:RPD_RS18985-MONOMER"/>
<protein>
    <recommendedName>
        <fullName evidence="2">DUF2383 domain-containing protein</fullName>
    </recommendedName>
</protein>
<gene>
    <name evidence="3" type="ordered locus">RPD_3778</name>
</gene>
<dbReference type="eggNOG" id="ENOG5033BZK">
    <property type="taxonomic scope" value="Bacteria"/>
</dbReference>
<dbReference type="EMBL" id="CP000283">
    <property type="protein sequence ID" value="ABE40999.1"/>
    <property type="molecule type" value="Genomic_DNA"/>
</dbReference>
<reference evidence="3 4" key="1">
    <citation type="submission" date="2006-03" db="EMBL/GenBank/DDBJ databases">
        <title>Complete sequence of Rhodopseudomonas palustris BisB5.</title>
        <authorList>
            <consortium name="US DOE Joint Genome Institute"/>
            <person name="Copeland A."/>
            <person name="Lucas S."/>
            <person name="Lapidus A."/>
            <person name="Barry K."/>
            <person name="Detter J.C."/>
            <person name="Glavina del Rio T."/>
            <person name="Hammon N."/>
            <person name="Israni S."/>
            <person name="Dalin E."/>
            <person name="Tice H."/>
            <person name="Pitluck S."/>
            <person name="Chain P."/>
            <person name="Malfatti S."/>
            <person name="Shin M."/>
            <person name="Vergez L."/>
            <person name="Schmutz J."/>
            <person name="Larimer F."/>
            <person name="Land M."/>
            <person name="Hauser L."/>
            <person name="Pelletier D.A."/>
            <person name="Kyrpides N."/>
            <person name="Lykidis A."/>
            <person name="Oda Y."/>
            <person name="Harwood C.S."/>
            <person name="Richardson P."/>
        </authorList>
    </citation>
    <scope>NUCLEOTIDE SEQUENCE [LARGE SCALE GENOMIC DNA]</scope>
    <source>
        <strain evidence="3 4">BisB5</strain>
    </source>
</reference>
<accession>Q132J0</accession>
<dbReference type="InterPro" id="IPR012347">
    <property type="entry name" value="Ferritin-like"/>
</dbReference>
<keyword evidence="1" id="KW-0175">Coiled coil</keyword>
<evidence type="ECO:0000256" key="1">
    <source>
        <dbReference type="SAM" id="Coils"/>
    </source>
</evidence>
<dbReference type="Gene3D" id="1.20.1260.10">
    <property type="match status" value="1"/>
</dbReference>
<evidence type="ECO:0000313" key="3">
    <source>
        <dbReference type="EMBL" id="ABE40999.1"/>
    </source>
</evidence>
<dbReference type="AlphaFoldDB" id="Q132J0"/>
<sequence length="154" mass="16767">MEAHVDKDILDHLKTLHTSAIDARNGYEEALEDAEGKGLTSLFRDMIALHHANSEELGGLLINAGEEADDSGSFMSVVHRTIMSVRSLFDGLDGSVLPGLIDGEKRNIERYDTAIQASSSTPAIVGTLTAQRNKIREKIELMQQQNAAYEAAQS</sequence>
<feature type="coiled-coil region" evidence="1">
    <location>
        <begin position="125"/>
        <end position="152"/>
    </location>
</feature>
<dbReference type="Proteomes" id="UP000001818">
    <property type="component" value="Chromosome"/>
</dbReference>
<dbReference type="Pfam" id="PF09537">
    <property type="entry name" value="DUF2383"/>
    <property type="match status" value="1"/>
</dbReference>
<dbReference type="NCBIfam" id="TIGR02284">
    <property type="entry name" value="PA2169 family four-helix-bundle protein"/>
    <property type="match status" value="1"/>
</dbReference>
<name>Q132J0_RHOPS</name>
<organism evidence="3 4">
    <name type="scientific">Rhodopseudomonas palustris (strain BisB5)</name>
    <dbReference type="NCBI Taxonomy" id="316057"/>
    <lineage>
        <taxon>Bacteria</taxon>
        <taxon>Pseudomonadati</taxon>
        <taxon>Pseudomonadota</taxon>
        <taxon>Alphaproteobacteria</taxon>
        <taxon>Hyphomicrobiales</taxon>
        <taxon>Nitrobacteraceae</taxon>
        <taxon>Rhodopseudomonas</taxon>
    </lineage>
</organism>
<dbReference type="InterPro" id="IPR019052">
    <property type="entry name" value="DUF2383"/>
</dbReference>
<dbReference type="InterPro" id="IPR011971">
    <property type="entry name" value="CHP02284"/>
</dbReference>
<evidence type="ECO:0000259" key="2">
    <source>
        <dbReference type="Pfam" id="PF09537"/>
    </source>
</evidence>
<evidence type="ECO:0000313" key="4">
    <source>
        <dbReference type="Proteomes" id="UP000001818"/>
    </source>
</evidence>
<feature type="domain" description="DUF2383" evidence="2">
    <location>
        <begin position="8"/>
        <end position="116"/>
    </location>
</feature>
<dbReference type="STRING" id="316057.RPD_3778"/>
<dbReference type="HOGENOM" id="CLU_114531_3_0_5"/>
<dbReference type="KEGG" id="rpd:RPD_3778"/>
<proteinExistence type="predicted"/>